<comment type="caution">
    <text evidence="1">The sequence shown here is derived from an EMBL/GenBank/DDBJ whole genome shotgun (WGS) entry which is preliminary data.</text>
</comment>
<protein>
    <submittedName>
        <fullName evidence="1">Uncharacterized protein</fullName>
    </submittedName>
</protein>
<proteinExistence type="predicted"/>
<reference evidence="2" key="1">
    <citation type="journal article" date="2019" name="Int. J. Syst. Evol. Microbiol.">
        <title>The Global Catalogue of Microorganisms (GCM) 10K type strain sequencing project: providing services to taxonomists for standard genome sequencing and annotation.</title>
        <authorList>
            <consortium name="The Broad Institute Genomics Platform"/>
            <consortium name="The Broad Institute Genome Sequencing Center for Infectious Disease"/>
            <person name="Wu L."/>
            <person name="Ma J."/>
        </authorList>
    </citation>
    <scope>NUCLEOTIDE SEQUENCE [LARGE SCALE GENOMIC DNA]</scope>
    <source>
        <strain evidence="2">JCM 4505</strain>
    </source>
</reference>
<dbReference type="Proteomes" id="UP001501867">
    <property type="component" value="Unassembled WGS sequence"/>
</dbReference>
<name>A0ABP3ER78_9ACTN</name>
<sequence>MSGPGGVGCRECEGKGEPGLRTASTDRVTCWGSRGCRTEESTVPTSQDCTVASHLAVAHLVAAVVREEPVLPAVGRHEPPRAAPA</sequence>
<accession>A0ABP3ER78</accession>
<gene>
    <name evidence="1" type="ORF">GCM10010302_10600</name>
</gene>
<evidence type="ECO:0000313" key="1">
    <source>
        <dbReference type="EMBL" id="GAA0274860.1"/>
    </source>
</evidence>
<dbReference type="EMBL" id="BAAABV010000009">
    <property type="protein sequence ID" value="GAA0274860.1"/>
    <property type="molecule type" value="Genomic_DNA"/>
</dbReference>
<keyword evidence="2" id="KW-1185">Reference proteome</keyword>
<evidence type="ECO:0000313" key="2">
    <source>
        <dbReference type="Proteomes" id="UP001501867"/>
    </source>
</evidence>
<organism evidence="1 2">
    <name type="scientific">Streptomyces polychromogenes</name>
    <dbReference type="NCBI Taxonomy" id="67342"/>
    <lineage>
        <taxon>Bacteria</taxon>
        <taxon>Bacillati</taxon>
        <taxon>Actinomycetota</taxon>
        <taxon>Actinomycetes</taxon>
        <taxon>Kitasatosporales</taxon>
        <taxon>Streptomycetaceae</taxon>
        <taxon>Streptomyces</taxon>
    </lineage>
</organism>